<keyword evidence="2" id="KW-1185">Reference proteome</keyword>
<proteinExistence type="predicted"/>
<dbReference type="Proteomes" id="UP000821845">
    <property type="component" value="Chromosome 9"/>
</dbReference>
<sequence length="152" mass="16826">MDRLKLKRSSARAQSTKIINEARAILQSDSTDRATLITLKERLTSSNDKLKQISEEMEDHIPTDELASECSAAADYEDQAVATLAHLQCRIEDINNAQRAVDVGNSASTVHAVANVGNVNSGPRLPRLGIKLFKGKRRGDPLRTCFFFFKIL</sequence>
<protein>
    <submittedName>
        <fullName evidence="1">Uncharacterized protein</fullName>
    </submittedName>
</protein>
<accession>A0ACB7RLR9</accession>
<gene>
    <name evidence="1" type="ORF">HPB50_013409</name>
</gene>
<dbReference type="EMBL" id="CM023489">
    <property type="protein sequence ID" value="KAH6922369.1"/>
    <property type="molecule type" value="Genomic_DNA"/>
</dbReference>
<evidence type="ECO:0000313" key="1">
    <source>
        <dbReference type="EMBL" id="KAH6922369.1"/>
    </source>
</evidence>
<organism evidence="1 2">
    <name type="scientific">Hyalomma asiaticum</name>
    <name type="common">Tick</name>
    <dbReference type="NCBI Taxonomy" id="266040"/>
    <lineage>
        <taxon>Eukaryota</taxon>
        <taxon>Metazoa</taxon>
        <taxon>Ecdysozoa</taxon>
        <taxon>Arthropoda</taxon>
        <taxon>Chelicerata</taxon>
        <taxon>Arachnida</taxon>
        <taxon>Acari</taxon>
        <taxon>Parasitiformes</taxon>
        <taxon>Ixodida</taxon>
        <taxon>Ixodoidea</taxon>
        <taxon>Ixodidae</taxon>
        <taxon>Hyalomminae</taxon>
        <taxon>Hyalomma</taxon>
    </lineage>
</organism>
<reference evidence="1" key="1">
    <citation type="submission" date="2020-05" db="EMBL/GenBank/DDBJ databases">
        <title>Large-scale comparative analyses of tick genomes elucidate their genetic diversity and vector capacities.</title>
        <authorList>
            <person name="Jia N."/>
            <person name="Wang J."/>
            <person name="Shi W."/>
            <person name="Du L."/>
            <person name="Sun Y."/>
            <person name="Zhan W."/>
            <person name="Jiang J."/>
            <person name="Wang Q."/>
            <person name="Zhang B."/>
            <person name="Ji P."/>
            <person name="Sakyi L.B."/>
            <person name="Cui X."/>
            <person name="Yuan T."/>
            <person name="Jiang B."/>
            <person name="Yang W."/>
            <person name="Lam T.T.-Y."/>
            <person name="Chang Q."/>
            <person name="Ding S."/>
            <person name="Wang X."/>
            <person name="Zhu J."/>
            <person name="Ruan X."/>
            <person name="Zhao L."/>
            <person name="Wei J."/>
            <person name="Que T."/>
            <person name="Du C."/>
            <person name="Cheng J."/>
            <person name="Dai P."/>
            <person name="Han X."/>
            <person name="Huang E."/>
            <person name="Gao Y."/>
            <person name="Liu J."/>
            <person name="Shao H."/>
            <person name="Ye R."/>
            <person name="Li L."/>
            <person name="Wei W."/>
            <person name="Wang X."/>
            <person name="Wang C."/>
            <person name="Yang T."/>
            <person name="Huo Q."/>
            <person name="Li W."/>
            <person name="Guo W."/>
            <person name="Chen H."/>
            <person name="Zhou L."/>
            <person name="Ni X."/>
            <person name="Tian J."/>
            <person name="Zhou Y."/>
            <person name="Sheng Y."/>
            <person name="Liu T."/>
            <person name="Pan Y."/>
            <person name="Xia L."/>
            <person name="Li J."/>
            <person name="Zhao F."/>
            <person name="Cao W."/>
        </authorList>
    </citation>
    <scope>NUCLEOTIDE SEQUENCE</scope>
    <source>
        <strain evidence="1">Hyas-2018</strain>
    </source>
</reference>
<evidence type="ECO:0000313" key="2">
    <source>
        <dbReference type="Proteomes" id="UP000821845"/>
    </source>
</evidence>
<comment type="caution">
    <text evidence="1">The sequence shown here is derived from an EMBL/GenBank/DDBJ whole genome shotgun (WGS) entry which is preliminary data.</text>
</comment>
<name>A0ACB7RLR9_HYAAI</name>